<dbReference type="GO" id="GO:0045892">
    <property type="term" value="P:negative regulation of DNA-templated transcription"/>
    <property type="evidence" value="ECO:0007669"/>
    <property type="project" value="InterPro"/>
</dbReference>
<evidence type="ECO:0000313" key="7">
    <source>
        <dbReference type="Proteomes" id="UP000184452"/>
    </source>
</evidence>
<dbReference type="PRINTS" id="PR00455">
    <property type="entry name" value="HTHTETR"/>
</dbReference>
<dbReference type="AlphaFoldDB" id="A0A1M6J9A5"/>
<dbReference type="SUPFAM" id="SSF48498">
    <property type="entry name" value="Tetracyclin repressor-like, C-terminal domain"/>
    <property type="match status" value="1"/>
</dbReference>
<dbReference type="GO" id="GO:0003700">
    <property type="term" value="F:DNA-binding transcription factor activity"/>
    <property type="evidence" value="ECO:0007669"/>
    <property type="project" value="TreeGrafter"/>
</dbReference>
<dbReference type="SUPFAM" id="SSF46689">
    <property type="entry name" value="Homeodomain-like"/>
    <property type="match status" value="1"/>
</dbReference>
<keyword evidence="3" id="KW-0804">Transcription</keyword>
<dbReference type="PANTHER" id="PTHR30055">
    <property type="entry name" value="HTH-TYPE TRANSCRIPTIONAL REGULATOR RUTR"/>
    <property type="match status" value="1"/>
</dbReference>
<dbReference type="Gene3D" id="1.10.10.60">
    <property type="entry name" value="Homeodomain-like"/>
    <property type="match status" value="1"/>
</dbReference>
<evidence type="ECO:0000256" key="4">
    <source>
        <dbReference type="PROSITE-ProRule" id="PRU00335"/>
    </source>
</evidence>
<dbReference type="Pfam" id="PF02909">
    <property type="entry name" value="TetR_C_1"/>
    <property type="match status" value="1"/>
</dbReference>
<feature type="DNA-binding region" description="H-T-H motif" evidence="4">
    <location>
        <begin position="52"/>
        <end position="71"/>
    </location>
</feature>
<keyword evidence="2 4" id="KW-0238">DNA-binding</keyword>
<dbReference type="InterPro" id="IPR004111">
    <property type="entry name" value="Repressor_TetR_C"/>
</dbReference>
<dbReference type="InterPro" id="IPR036271">
    <property type="entry name" value="Tet_transcr_reg_TetR-rel_C_sf"/>
</dbReference>
<evidence type="ECO:0000259" key="5">
    <source>
        <dbReference type="PROSITE" id="PS50977"/>
    </source>
</evidence>
<dbReference type="InterPro" id="IPR001647">
    <property type="entry name" value="HTH_TetR"/>
</dbReference>
<keyword evidence="1" id="KW-0805">Transcription regulation</keyword>
<dbReference type="PROSITE" id="PS50977">
    <property type="entry name" value="HTH_TETR_2"/>
    <property type="match status" value="1"/>
</dbReference>
<dbReference type="STRING" id="758803.SAMN05421803_10640"/>
<dbReference type="PANTHER" id="PTHR30055:SF151">
    <property type="entry name" value="TRANSCRIPTIONAL REGULATORY PROTEIN"/>
    <property type="match status" value="1"/>
</dbReference>
<evidence type="ECO:0000256" key="1">
    <source>
        <dbReference type="ARBA" id="ARBA00023015"/>
    </source>
</evidence>
<organism evidence="6 7">
    <name type="scientific">Nocardiopsis flavescens</name>
    <dbReference type="NCBI Taxonomy" id="758803"/>
    <lineage>
        <taxon>Bacteria</taxon>
        <taxon>Bacillati</taxon>
        <taxon>Actinomycetota</taxon>
        <taxon>Actinomycetes</taxon>
        <taxon>Streptosporangiales</taxon>
        <taxon>Nocardiopsidaceae</taxon>
        <taxon>Nocardiopsis</taxon>
    </lineage>
</organism>
<dbReference type="Pfam" id="PF00440">
    <property type="entry name" value="TetR_N"/>
    <property type="match status" value="1"/>
</dbReference>
<keyword evidence="7" id="KW-1185">Reference proteome</keyword>
<proteinExistence type="predicted"/>
<protein>
    <submittedName>
        <fullName evidence="6">Regulatory protein, tetR family</fullName>
    </submittedName>
</protein>
<sequence>MEDAANDPKPVLDLLWNGIEAPRRGPRHRLTVEAVVEAATGIAEEEGLAALSMRRVAARLGVGAATLYTYIPDKSALLALMVDTMVSRAPLPHTRPGTWRDKVAGWAREDLDGYRSHPWLVELMGTERFVGPGVLAWTDSALRVFEDTGLPERDVLAVIEAVDGYVRGHAVPVVDADRSARRTGPDGAARPDAQMEYLSGRLEPGRFPAVERLTGEGPGPVEVFDEGLSWLLDGVERRIRDLR</sequence>
<dbReference type="RefSeq" id="WP_073379125.1">
    <property type="nucleotide sequence ID" value="NZ_FQZK01000006.1"/>
</dbReference>
<dbReference type="Gene3D" id="1.10.357.10">
    <property type="entry name" value="Tetracycline Repressor, domain 2"/>
    <property type="match status" value="1"/>
</dbReference>
<evidence type="ECO:0000313" key="6">
    <source>
        <dbReference type="EMBL" id="SHJ43241.1"/>
    </source>
</evidence>
<dbReference type="EMBL" id="FQZK01000006">
    <property type="protein sequence ID" value="SHJ43241.1"/>
    <property type="molecule type" value="Genomic_DNA"/>
</dbReference>
<name>A0A1M6J9A5_9ACTN</name>
<gene>
    <name evidence="6" type="ORF">SAMN05421803_10640</name>
</gene>
<dbReference type="InterPro" id="IPR009057">
    <property type="entry name" value="Homeodomain-like_sf"/>
</dbReference>
<dbReference type="Proteomes" id="UP000184452">
    <property type="component" value="Unassembled WGS sequence"/>
</dbReference>
<reference evidence="6 7" key="1">
    <citation type="submission" date="2016-11" db="EMBL/GenBank/DDBJ databases">
        <authorList>
            <person name="Jaros S."/>
            <person name="Januszkiewicz K."/>
            <person name="Wedrychowicz H."/>
        </authorList>
    </citation>
    <scope>NUCLEOTIDE SEQUENCE [LARGE SCALE GENOMIC DNA]</scope>
    <source>
        <strain evidence="6 7">CGMCC 4.5723</strain>
    </source>
</reference>
<evidence type="ECO:0000256" key="2">
    <source>
        <dbReference type="ARBA" id="ARBA00023125"/>
    </source>
</evidence>
<dbReference type="GO" id="GO:0000976">
    <property type="term" value="F:transcription cis-regulatory region binding"/>
    <property type="evidence" value="ECO:0007669"/>
    <property type="project" value="TreeGrafter"/>
</dbReference>
<dbReference type="InterPro" id="IPR050109">
    <property type="entry name" value="HTH-type_TetR-like_transc_reg"/>
</dbReference>
<dbReference type="OrthoDB" id="4540879at2"/>
<evidence type="ECO:0000256" key="3">
    <source>
        <dbReference type="ARBA" id="ARBA00023163"/>
    </source>
</evidence>
<feature type="domain" description="HTH tetR-type" evidence="5">
    <location>
        <begin position="29"/>
        <end position="89"/>
    </location>
</feature>
<accession>A0A1M6J9A5</accession>